<evidence type="ECO:0008006" key="5">
    <source>
        <dbReference type="Google" id="ProtNLM"/>
    </source>
</evidence>
<gene>
    <name evidence="3" type="ORF">HKBW3S42_01472</name>
</gene>
<keyword evidence="2" id="KW-1277">Toxin-antitoxin system</keyword>
<dbReference type="Proteomes" id="UP000568877">
    <property type="component" value="Unassembled WGS sequence"/>
</dbReference>
<accession>A0A6V8PQV3</accession>
<reference evidence="3 4" key="1">
    <citation type="journal article" date="2020" name="Front. Microbiol.">
        <title>Single-cell genomics of novel Actinobacteria with the Wood-Ljungdahl pathway discovered in a serpentinizing system.</title>
        <authorList>
            <person name="Merino N."/>
            <person name="Kawai M."/>
            <person name="Boyd E.S."/>
            <person name="Colman D.R."/>
            <person name="McGlynn S.E."/>
            <person name="Nealson K.H."/>
            <person name="Kurokawa K."/>
            <person name="Hongoh Y."/>
        </authorList>
    </citation>
    <scope>NUCLEOTIDE SEQUENCE [LARGE SCALE GENOMIC DNA]</scope>
    <source>
        <strain evidence="3 4">S42</strain>
    </source>
</reference>
<dbReference type="EMBL" id="BLSA01000297">
    <property type="protein sequence ID" value="GFP33151.1"/>
    <property type="molecule type" value="Genomic_DNA"/>
</dbReference>
<comment type="similarity">
    <text evidence="1">Belongs to the RelE toxin family.</text>
</comment>
<name>A0A6V8PQV3_9ACTN</name>
<dbReference type="Gene3D" id="3.30.2310.20">
    <property type="entry name" value="RelE-like"/>
    <property type="match status" value="1"/>
</dbReference>
<dbReference type="PANTHER" id="PTHR33755">
    <property type="entry name" value="TOXIN PARE1-RELATED"/>
    <property type="match status" value="1"/>
</dbReference>
<dbReference type="InterPro" id="IPR051803">
    <property type="entry name" value="TA_system_RelE-like_toxin"/>
</dbReference>
<sequence>MRQFLWTEVAWNDLEEAADYIARDSPHYAAAFVREARDAARSLTYLAERGRVVPEFADPSIRELFVRSHRLIYQVTEQTVYIIGFI</sequence>
<dbReference type="AlphaFoldDB" id="A0A6V8PQV3"/>
<proteinExistence type="inferred from homology"/>
<evidence type="ECO:0000313" key="3">
    <source>
        <dbReference type="EMBL" id="GFP33151.1"/>
    </source>
</evidence>
<dbReference type="InterPro" id="IPR007712">
    <property type="entry name" value="RelE/ParE_toxin"/>
</dbReference>
<comment type="caution">
    <text evidence="3">The sequence shown here is derived from an EMBL/GenBank/DDBJ whole genome shotgun (WGS) entry which is preliminary data.</text>
</comment>
<dbReference type="InterPro" id="IPR035093">
    <property type="entry name" value="RelE/ParE_toxin_dom_sf"/>
</dbReference>
<organism evidence="3 4">
    <name type="scientific">Candidatus Hakubella thermalkaliphila</name>
    <dbReference type="NCBI Taxonomy" id="2754717"/>
    <lineage>
        <taxon>Bacteria</taxon>
        <taxon>Bacillati</taxon>
        <taxon>Actinomycetota</taxon>
        <taxon>Actinomycetota incertae sedis</taxon>
        <taxon>Candidatus Hakubellales</taxon>
        <taxon>Candidatus Hakubellaceae</taxon>
        <taxon>Candidatus Hakubella</taxon>
    </lineage>
</organism>
<evidence type="ECO:0000313" key="4">
    <source>
        <dbReference type="Proteomes" id="UP000568877"/>
    </source>
</evidence>
<protein>
    <recommendedName>
        <fullName evidence="5">Toxin ParE1/3/4</fullName>
    </recommendedName>
</protein>
<dbReference type="Pfam" id="PF05016">
    <property type="entry name" value="ParE_toxin"/>
    <property type="match status" value="1"/>
</dbReference>
<evidence type="ECO:0000256" key="2">
    <source>
        <dbReference type="ARBA" id="ARBA00022649"/>
    </source>
</evidence>
<dbReference type="PANTHER" id="PTHR33755:SF5">
    <property type="entry name" value="TYPE II TOXIN-ANTITOXIN SYSTEM RELE_PARE FAMILY TOXIN"/>
    <property type="match status" value="1"/>
</dbReference>
<evidence type="ECO:0000256" key="1">
    <source>
        <dbReference type="ARBA" id="ARBA00006226"/>
    </source>
</evidence>